<evidence type="ECO:0000313" key="4">
    <source>
        <dbReference type="EMBL" id="KAK3907980.1"/>
    </source>
</evidence>
<feature type="transmembrane region" description="Helical" evidence="2">
    <location>
        <begin position="142"/>
        <end position="161"/>
    </location>
</feature>
<comment type="caution">
    <text evidence="4">The sequence shown here is derived from an EMBL/GenBank/DDBJ whole genome shotgun (WGS) entry which is preliminary data.</text>
</comment>
<accession>A0AAE1GU94</accession>
<dbReference type="Proteomes" id="UP001219518">
    <property type="component" value="Unassembled WGS sequence"/>
</dbReference>
<feature type="transmembrane region" description="Helical" evidence="2">
    <location>
        <begin position="196"/>
        <end position="217"/>
    </location>
</feature>
<feature type="transmembrane region" description="Helical" evidence="2">
    <location>
        <begin position="167"/>
        <end position="184"/>
    </location>
</feature>
<name>A0AAE1GU94_9NEOP</name>
<feature type="compositionally biased region" description="Pro residues" evidence="1">
    <location>
        <begin position="278"/>
        <end position="290"/>
    </location>
</feature>
<organism evidence="4 5">
    <name type="scientific">Frankliniella fusca</name>
    <dbReference type="NCBI Taxonomy" id="407009"/>
    <lineage>
        <taxon>Eukaryota</taxon>
        <taxon>Metazoa</taxon>
        <taxon>Ecdysozoa</taxon>
        <taxon>Arthropoda</taxon>
        <taxon>Hexapoda</taxon>
        <taxon>Insecta</taxon>
        <taxon>Pterygota</taxon>
        <taxon>Neoptera</taxon>
        <taxon>Paraneoptera</taxon>
        <taxon>Thysanoptera</taxon>
        <taxon>Terebrantia</taxon>
        <taxon>Thripoidea</taxon>
        <taxon>Thripidae</taxon>
        <taxon>Frankliniella</taxon>
    </lineage>
</organism>
<feature type="compositionally biased region" description="Acidic residues" evidence="1">
    <location>
        <begin position="45"/>
        <end position="58"/>
    </location>
</feature>
<reference evidence="4" key="2">
    <citation type="journal article" date="2023" name="BMC Genomics">
        <title>Pest status, molecular evolution, and epigenetic factors derived from the genome assembly of Frankliniella fusca, a thysanopteran phytovirus vector.</title>
        <authorList>
            <person name="Catto M.A."/>
            <person name="Labadie P.E."/>
            <person name="Jacobson A.L."/>
            <person name="Kennedy G.G."/>
            <person name="Srinivasan R."/>
            <person name="Hunt B.G."/>
        </authorList>
    </citation>
    <scope>NUCLEOTIDE SEQUENCE</scope>
    <source>
        <strain evidence="4">PL_HMW_Pooled</strain>
    </source>
</reference>
<evidence type="ECO:0000256" key="2">
    <source>
        <dbReference type="SAM" id="Phobius"/>
    </source>
</evidence>
<feature type="domain" description="Cationic amino acid transporter C-terminal" evidence="3">
    <location>
        <begin position="196"/>
        <end position="246"/>
    </location>
</feature>
<feature type="region of interest" description="Disordered" evidence="1">
    <location>
        <begin position="42"/>
        <end position="62"/>
    </location>
</feature>
<keyword evidence="2" id="KW-0812">Transmembrane</keyword>
<dbReference type="GO" id="GO:0015171">
    <property type="term" value="F:amino acid transmembrane transporter activity"/>
    <property type="evidence" value="ECO:0007669"/>
    <property type="project" value="TreeGrafter"/>
</dbReference>
<dbReference type="GO" id="GO:0005886">
    <property type="term" value="C:plasma membrane"/>
    <property type="evidence" value="ECO:0007669"/>
    <property type="project" value="TreeGrafter"/>
</dbReference>
<keyword evidence="5" id="KW-1185">Reference proteome</keyword>
<feature type="compositionally biased region" description="Low complexity" evidence="1">
    <location>
        <begin position="291"/>
        <end position="303"/>
    </location>
</feature>
<dbReference type="InterPro" id="IPR029485">
    <property type="entry name" value="CAT_C"/>
</dbReference>
<protein>
    <submittedName>
        <fullName evidence="4">Cationic amino acid transporter 2</fullName>
    </submittedName>
</protein>
<evidence type="ECO:0000313" key="5">
    <source>
        <dbReference type="Proteomes" id="UP001219518"/>
    </source>
</evidence>
<feature type="region of interest" description="Disordered" evidence="1">
    <location>
        <begin position="271"/>
        <end position="341"/>
    </location>
</feature>
<gene>
    <name evidence="4" type="ORF">KUF71_003112</name>
</gene>
<reference evidence="4" key="1">
    <citation type="submission" date="2021-07" db="EMBL/GenBank/DDBJ databases">
        <authorList>
            <person name="Catto M.A."/>
            <person name="Jacobson A."/>
            <person name="Kennedy G."/>
            <person name="Labadie P."/>
            <person name="Hunt B.G."/>
            <person name="Srinivasan R."/>
        </authorList>
    </citation>
    <scope>NUCLEOTIDE SEQUENCE</scope>
    <source>
        <strain evidence="4">PL_HMW_Pooled</strain>
        <tissue evidence="4">Head</tissue>
    </source>
</reference>
<evidence type="ECO:0000256" key="1">
    <source>
        <dbReference type="SAM" id="MobiDB-lite"/>
    </source>
</evidence>
<evidence type="ECO:0000259" key="3">
    <source>
        <dbReference type="Pfam" id="PF13906"/>
    </source>
</evidence>
<proteinExistence type="predicted"/>
<dbReference type="Pfam" id="PF13906">
    <property type="entry name" value="AA_permease_C"/>
    <property type="match status" value="1"/>
</dbReference>
<dbReference type="Gene3D" id="1.20.1740.10">
    <property type="entry name" value="Amino acid/polyamine transporter I"/>
    <property type="match status" value="1"/>
</dbReference>
<sequence>MIVRRVHSTVTVSFSEVFFPPFSFATTTSLFVNAPLIGPACSSPDSDDTLPGEDQEEDFSGRDDQFLVSDRSENKFYGSVHGASSHSGTGPMAGVQAAVGPSLGYLSRRLQTLTYLCPAIFPWVDSGPATEESGMFVMKMVGILYVLIFIFDLIVVCATNSASGATAFFLVVFFLAIMVVLLIISRKPQNRKTLLFMTPGLPFVPAIAVTVNVYLIFKLSILTLVRFCVWMTLGFAMYFMYGIKNSSLEEATQDGDEPSIELSVTNDLRAAASSSSAPAPPSKRPAPSGAPAPSSAASSASTSRPPPPSRPPTRPPAPLTTQQSQSGPLFMPSTAFPTWDD</sequence>
<dbReference type="AlphaFoldDB" id="A0AAE1GU94"/>
<dbReference type="PANTHER" id="PTHR43243:SF17">
    <property type="entry name" value="CATIONIC AMINO ACID TRANSPORTER-RELATED"/>
    <property type="match status" value="1"/>
</dbReference>
<feature type="transmembrane region" description="Helical" evidence="2">
    <location>
        <begin position="223"/>
        <end position="241"/>
    </location>
</feature>
<dbReference type="EMBL" id="JAHWGI010000027">
    <property type="protein sequence ID" value="KAK3907980.1"/>
    <property type="molecule type" value="Genomic_DNA"/>
</dbReference>
<keyword evidence="2" id="KW-0472">Membrane</keyword>
<feature type="compositionally biased region" description="Pro residues" evidence="1">
    <location>
        <begin position="304"/>
        <end position="318"/>
    </location>
</feature>
<dbReference type="PANTHER" id="PTHR43243">
    <property type="entry name" value="INNER MEMBRANE TRANSPORTER YGJI-RELATED"/>
    <property type="match status" value="1"/>
</dbReference>
<keyword evidence="2" id="KW-1133">Transmembrane helix</keyword>